<evidence type="ECO:0000313" key="2">
    <source>
        <dbReference type="EMBL" id="SEN57321.1"/>
    </source>
</evidence>
<feature type="transmembrane region" description="Helical" evidence="1">
    <location>
        <begin position="56"/>
        <end position="75"/>
    </location>
</feature>
<reference evidence="2 3" key="1">
    <citation type="submission" date="2016-10" db="EMBL/GenBank/DDBJ databases">
        <authorList>
            <person name="de Groot N.N."/>
        </authorList>
    </citation>
    <scope>NUCLEOTIDE SEQUENCE [LARGE SCALE GENOMIC DNA]</scope>
    <source>
        <strain evidence="2 3">DSM 46701</strain>
    </source>
</reference>
<gene>
    <name evidence="2" type="ORF">SAMN05444955_114107</name>
</gene>
<dbReference type="Proteomes" id="UP000199695">
    <property type="component" value="Unassembled WGS sequence"/>
</dbReference>
<feature type="transmembrane region" description="Helical" evidence="1">
    <location>
        <begin position="28"/>
        <end position="49"/>
    </location>
</feature>
<keyword evidence="1" id="KW-0472">Membrane</keyword>
<sequence>MEKVMISTRRLIIIILFIVSVSKIDGWIYWMTLLFGVLFVISFIHLYRFGKSNEMLFYFIGSFILLIILLVHFILE</sequence>
<keyword evidence="3" id="KW-1185">Reference proteome</keyword>
<keyword evidence="1" id="KW-0812">Transmembrane</keyword>
<dbReference type="AlphaFoldDB" id="A0A1H8HMA3"/>
<dbReference type="EMBL" id="FOCQ01000014">
    <property type="protein sequence ID" value="SEN57321.1"/>
    <property type="molecule type" value="Genomic_DNA"/>
</dbReference>
<evidence type="ECO:0000313" key="3">
    <source>
        <dbReference type="Proteomes" id="UP000199695"/>
    </source>
</evidence>
<feature type="transmembrane region" description="Helical" evidence="1">
    <location>
        <begin position="7"/>
        <end position="22"/>
    </location>
</feature>
<accession>A0A1H8HMA3</accession>
<protein>
    <submittedName>
        <fullName evidence="2">Uncharacterized protein</fullName>
    </submittedName>
</protein>
<proteinExistence type="predicted"/>
<name>A0A1H8HMA3_9BACL</name>
<organism evidence="2 3">
    <name type="scientific">Lihuaxuella thermophila</name>
    <dbReference type="NCBI Taxonomy" id="1173111"/>
    <lineage>
        <taxon>Bacteria</taxon>
        <taxon>Bacillati</taxon>
        <taxon>Bacillota</taxon>
        <taxon>Bacilli</taxon>
        <taxon>Bacillales</taxon>
        <taxon>Thermoactinomycetaceae</taxon>
        <taxon>Lihuaxuella</taxon>
    </lineage>
</organism>
<keyword evidence="1" id="KW-1133">Transmembrane helix</keyword>
<evidence type="ECO:0000256" key="1">
    <source>
        <dbReference type="SAM" id="Phobius"/>
    </source>
</evidence>